<dbReference type="EC" id="2.5.1.141" evidence="5"/>
<feature type="transmembrane region" description="Helical" evidence="12">
    <location>
        <begin position="75"/>
        <end position="93"/>
    </location>
</feature>
<dbReference type="eggNOG" id="arCOG00479">
    <property type="taxonomic scope" value="Archaea"/>
</dbReference>
<comment type="subcellular location">
    <subcellularLocation>
        <location evidence="2">Cell membrane</location>
        <topology evidence="2">Multi-pass membrane protein</topology>
    </subcellularLocation>
</comment>
<evidence type="ECO:0000256" key="2">
    <source>
        <dbReference type="ARBA" id="ARBA00004651"/>
    </source>
</evidence>
<evidence type="ECO:0000256" key="3">
    <source>
        <dbReference type="ARBA" id="ARBA00004919"/>
    </source>
</evidence>
<keyword evidence="6" id="KW-0808">Transferase</keyword>
<name>F2L075_THEU7</name>
<dbReference type="STRING" id="999630.TUZN_1077"/>
<sequence>MKPRVIWLLVLASVAGYLYAGGRSPVSLAELVAVGTLSAGGAAAFNHYWERREDSVMSRTRARPIPAGCVEPRRALEFSLATTAVGIALALLWLGAPAAASVALGWFSYAVAYTVILKKRSIANIFVGGLAGVAAFITGCLSAGLLDASALLLSAAIYLWIPSHIWSLAYVYRQDYARAGIKMLPVVLDDRKASAVISALNIFSAAYMAATLLLVSPIAAAVQAAASAYGVYISARSLAGGDPGYFWRMFKASGPLLTVYLALIAAARL</sequence>
<evidence type="ECO:0000256" key="7">
    <source>
        <dbReference type="ARBA" id="ARBA00022692"/>
    </source>
</evidence>
<keyword evidence="9" id="KW-0350">Heme biosynthesis</keyword>
<feature type="transmembrane region" description="Helical" evidence="12">
    <location>
        <begin position="99"/>
        <end position="116"/>
    </location>
</feature>
<protein>
    <recommendedName>
        <fullName evidence="5">heme o synthase</fullName>
        <ecNumber evidence="5">2.5.1.141</ecNumber>
    </recommendedName>
</protein>
<dbReference type="CDD" id="cd13957">
    <property type="entry name" value="PT_UbiA_Cox10"/>
    <property type="match status" value="1"/>
</dbReference>
<dbReference type="Gene3D" id="1.10.357.140">
    <property type="entry name" value="UbiA prenyltransferase"/>
    <property type="match status" value="1"/>
</dbReference>
<dbReference type="UniPathway" id="UPA00834">
    <property type="reaction ID" value="UER00712"/>
</dbReference>
<comment type="similarity">
    <text evidence="4">In the C-terminal section; belongs to the UbiA prenyltransferase family. Protoheme IX farnesyltransferase subfamily.</text>
</comment>
<organism evidence="13 14">
    <name type="scientific">Thermoproteus uzoniensis (strain 768-20)</name>
    <dbReference type="NCBI Taxonomy" id="999630"/>
    <lineage>
        <taxon>Archaea</taxon>
        <taxon>Thermoproteota</taxon>
        <taxon>Thermoprotei</taxon>
        <taxon>Thermoproteales</taxon>
        <taxon>Thermoproteaceae</taxon>
        <taxon>Thermoproteus</taxon>
    </lineage>
</organism>
<dbReference type="HOGENOM" id="CLU_029631_0_1_2"/>
<dbReference type="KEGG" id="tuz:TUZN_1077"/>
<dbReference type="EMBL" id="CP002590">
    <property type="protein sequence ID" value="AEA12557.1"/>
    <property type="molecule type" value="Genomic_DNA"/>
</dbReference>
<comment type="pathway">
    <text evidence="3">Porphyrin-containing compound metabolism; heme O biosynthesis; heme O from protoheme: step 1/1.</text>
</comment>
<evidence type="ECO:0000256" key="10">
    <source>
        <dbReference type="ARBA" id="ARBA00023136"/>
    </source>
</evidence>
<dbReference type="PANTHER" id="PTHR43448:SF2">
    <property type="entry name" value="PROTOHEME IX FARNESYLTRANSFERASE, MITOCHONDRIAL"/>
    <property type="match status" value="1"/>
</dbReference>
<reference key="2">
    <citation type="submission" date="2011-03" db="EMBL/GenBank/DDBJ databases">
        <title>Complete genome sequence of the thermoacidophilic crenarchaeon Thermoproteus uzoniensis 768-20.</title>
        <authorList>
            <person name="Mardanov A.V."/>
            <person name="Gumerov V.M."/>
            <person name="Beletsky A.V."/>
            <person name="Prokofeva M.I."/>
            <person name="Bonch-Osmolovskaya E.A."/>
            <person name="Ravin N.V."/>
            <person name="Skryabin K.G."/>
        </authorList>
    </citation>
    <scope>NUCLEOTIDE SEQUENCE</scope>
    <source>
        <strain>768-20</strain>
    </source>
</reference>
<accession>F2L075</accession>
<keyword evidence="8 12" id="KW-1133">Transmembrane helix</keyword>
<comment type="catalytic activity">
    <reaction evidence="11">
        <text>heme b + (2E,6E)-farnesyl diphosphate + H2O = Fe(II)-heme o + diphosphate</text>
        <dbReference type="Rhea" id="RHEA:28070"/>
        <dbReference type="ChEBI" id="CHEBI:15377"/>
        <dbReference type="ChEBI" id="CHEBI:33019"/>
        <dbReference type="ChEBI" id="CHEBI:60344"/>
        <dbReference type="ChEBI" id="CHEBI:60530"/>
        <dbReference type="ChEBI" id="CHEBI:175763"/>
        <dbReference type="EC" id="2.5.1.141"/>
    </reaction>
</comment>
<evidence type="ECO:0000256" key="11">
    <source>
        <dbReference type="ARBA" id="ARBA00047690"/>
    </source>
</evidence>
<dbReference type="GO" id="GO:0008495">
    <property type="term" value="F:protoheme IX farnesyltransferase activity"/>
    <property type="evidence" value="ECO:0007669"/>
    <property type="project" value="UniProtKB-EC"/>
</dbReference>
<feature type="transmembrane region" description="Helical" evidence="12">
    <location>
        <begin position="193"/>
        <end position="226"/>
    </location>
</feature>
<dbReference type="InterPro" id="IPR000537">
    <property type="entry name" value="UbiA_prenyltransferase"/>
</dbReference>
<keyword evidence="14" id="KW-1185">Reference proteome</keyword>
<evidence type="ECO:0000256" key="8">
    <source>
        <dbReference type="ARBA" id="ARBA00022989"/>
    </source>
</evidence>
<evidence type="ECO:0000313" key="13">
    <source>
        <dbReference type="EMBL" id="AEA12557.1"/>
    </source>
</evidence>
<dbReference type="AlphaFoldDB" id="F2L075"/>
<dbReference type="InterPro" id="IPR006369">
    <property type="entry name" value="Protohaem_IX_farnesylTrfase"/>
</dbReference>
<evidence type="ECO:0000256" key="4">
    <source>
        <dbReference type="ARBA" id="ARBA00010223"/>
    </source>
</evidence>
<dbReference type="InterPro" id="IPR044878">
    <property type="entry name" value="UbiA_sf"/>
</dbReference>
<feature type="transmembrane region" description="Helical" evidence="12">
    <location>
        <begin position="123"/>
        <end position="145"/>
    </location>
</feature>
<keyword evidence="10 12" id="KW-0472">Membrane</keyword>
<evidence type="ECO:0000256" key="9">
    <source>
        <dbReference type="ARBA" id="ARBA00023133"/>
    </source>
</evidence>
<keyword evidence="7 12" id="KW-0812">Transmembrane</keyword>
<evidence type="ECO:0000256" key="1">
    <source>
        <dbReference type="ARBA" id="ARBA00004019"/>
    </source>
</evidence>
<comment type="function">
    <text evidence="1">Converts heme B (protoheme IX) to heme O by substitution of the vinyl group on carbon 2 of heme B porphyrin ring with a hydroxyethyl farnesyl side group.</text>
</comment>
<evidence type="ECO:0000256" key="12">
    <source>
        <dbReference type="SAM" id="Phobius"/>
    </source>
</evidence>
<proteinExistence type="inferred from homology"/>
<dbReference type="GO" id="GO:0048034">
    <property type="term" value="P:heme O biosynthetic process"/>
    <property type="evidence" value="ECO:0007669"/>
    <property type="project" value="UniProtKB-UniPathway"/>
</dbReference>
<evidence type="ECO:0000313" key="14">
    <source>
        <dbReference type="Proteomes" id="UP000008138"/>
    </source>
</evidence>
<evidence type="ECO:0000256" key="6">
    <source>
        <dbReference type="ARBA" id="ARBA00022679"/>
    </source>
</evidence>
<gene>
    <name evidence="13" type="ordered locus">TUZN_1077</name>
</gene>
<dbReference type="PANTHER" id="PTHR43448">
    <property type="entry name" value="PROTOHEME IX FARNESYLTRANSFERASE, MITOCHONDRIAL"/>
    <property type="match status" value="1"/>
</dbReference>
<dbReference type="Proteomes" id="UP000008138">
    <property type="component" value="Chromosome"/>
</dbReference>
<dbReference type="GO" id="GO:0005886">
    <property type="term" value="C:plasma membrane"/>
    <property type="evidence" value="ECO:0007669"/>
    <property type="project" value="UniProtKB-SubCell"/>
</dbReference>
<dbReference type="Pfam" id="PF01040">
    <property type="entry name" value="UbiA"/>
    <property type="match status" value="1"/>
</dbReference>
<reference evidence="13 14" key="1">
    <citation type="journal article" date="2011" name="J. Bacteriol.">
        <title>Complete genome sequence of the thermoacidophilic crenarchaeon Thermoproteus uzoniensis 768-20.</title>
        <authorList>
            <person name="Mardanov A.V."/>
            <person name="Gumerov V.M."/>
            <person name="Beletsky A.V."/>
            <person name="Prokofeva M.I."/>
            <person name="Bonch-Osmolovskaya E.A."/>
            <person name="Ravin N.V."/>
            <person name="Skryabin K.G."/>
        </authorList>
    </citation>
    <scope>NUCLEOTIDE SEQUENCE [LARGE SCALE GENOMIC DNA]</scope>
    <source>
        <strain evidence="13 14">768-20</strain>
    </source>
</reference>
<feature type="transmembrane region" description="Helical" evidence="12">
    <location>
        <begin position="246"/>
        <end position="267"/>
    </location>
</feature>
<evidence type="ECO:0000256" key="5">
    <source>
        <dbReference type="ARBA" id="ARBA00012292"/>
    </source>
</evidence>
<feature type="transmembrane region" description="Helical" evidence="12">
    <location>
        <begin position="30"/>
        <end position="49"/>
    </location>
</feature>
<feature type="transmembrane region" description="Helical" evidence="12">
    <location>
        <begin position="151"/>
        <end position="172"/>
    </location>
</feature>